<accession>A0A183E5K2</accession>
<gene>
    <name evidence="1" type="ORF">GPUH_LOCUS16243</name>
</gene>
<protein>
    <submittedName>
        <fullName evidence="3">Exportin(tRNA)</fullName>
    </submittedName>
</protein>
<name>A0A183E5K2_9BILA</name>
<dbReference type="AlphaFoldDB" id="A0A183E5K2"/>
<dbReference type="EMBL" id="UYRT01083482">
    <property type="protein sequence ID" value="VDN27513.1"/>
    <property type="molecule type" value="Genomic_DNA"/>
</dbReference>
<sequence length="250" mass="28931">MHDLKSYCVDDRDLDKALKKEAEKADNEGQRYGALFLYLTREEFLEHQDSCIQLILACVITDIFRIWAPRSPVSNPVVLKVTISLSYDSRFDKSSRVLLFLARMIGRPIDENSRMHKYHLYFVENLSDVETMQLALTLGDDSYKVLRQLIYHALRSVREKNVAAVDEHIEGMTMGICSKLIQGIDPISNIVLDALFYFIIQPQRVNFFFKLIDFIEAFYKSIRIRSRNLFPYSLSDKGPKIRDSQNGGSC</sequence>
<dbReference type="Proteomes" id="UP000271098">
    <property type="component" value="Unassembled WGS sequence"/>
</dbReference>
<evidence type="ECO:0000313" key="2">
    <source>
        <dbReference type="Proteomes" id="UP000271098"/>
    </source>
</evidence>
<keyword evidence="2" id="KW-1185">Reference proteome</keyword>
<evidence type="ECO:0000313" key="3">
    <source>
        <dbReference type="WBParaSite" id="GPUH_0001626501-mRNA-1"/>
    </source>
</evidence>
<proteinExistence type="predicted"/>
<evidence type="ECO:0000313" key="1">
    <source>
        <dbReference type="EMBL" id="VDN27513.1"/>
    </source>
</evidence>
<reference evidence="3" key="1">
    <citation type="submission" date="2016-06" db="UniProtKB">
        <authorList>
            <consortium name="WormBaseParasite"/>
        </authorList>
    </citation>
    <scope>IDENTIFICATION</scope>
</reference>
<dbReference type="Pfam" id="PF20168">
    <property type="entry name" value="PDS5"/>
    <property type="match status" value="1"/>
</dbReference>
<organism evidence="3">
    <name type="scientific">Gongylonema pulchrum</name>
    <dbReference type="NCBI Taxonomy" id="637853"/>
    <lineage>
        <taxon>Eukaryota</taxon>
        <taxon>Metazoa</taxon>
        <taxon>Ecdysozoa</taxon>
        <taxon>Nematoda</taxon>
        <taxon>Chromadorea</taxon>
        <taxon>Rhabditida</taxon>
        <taxon>Spirurina</taxon>
        <taxon>Spiruromorpha</taxon>
        <taxon>Spiruroidea</taxon>
        <taxon>Gongylonematidae</taxon>
        <taxon>Gongylonema</taxon>
    </lineage>
</organism>
<dbReference type="WBParaSite" id="GPUH_0001626501-mRNA-1">
    <property type="protein sequence ID" value="GPUH_0001626501-mRNA-1"/>
    <property type="gene ID" value="GPUH_0001626501"/>
</dbReference>
<dbReference type="OrthoDB" id="200660at2759"/>
<reference evidence="1 2" key="2">
    <citation type="submission" date="2018-11" db="EMBL/GenBank/DDBJ databases">
        <authorList>
            <consortium name="Pathogen Informatics"/>
        </authorList>
    </citation>
    <scope>NUCLEOTIDE SEQUENCE [LARGE SCALE GENOMIC DNA]</scope>
</reference>